<evidence type="ECO:0000256" key="17">
    <source>
        <dbReference type="ARBA" id="ARBA00030571"/>
    </source>
</evidence>
<evidence type="ECO:0000256" key="12">
    <source>
        <dbReference type="ARBA" id="ARBA00022741"/>
    </source>
</evidence>
<evidence type="ECO:0000256" key="14">
    <source>
        <dbReference type="ARBA" id="ARBA00022840"/>
    </source>
</evidence>
<evidence type="ECO:0000256" key="18">
    <source>
        <dbReference type="PIRSR" id="PIRSR006135-1"/>
    </source>
</evidence>
<evidence type="ECO:0000256" key="1">
    <source>
        <dbReference type="ARBA" id="ARBA00000312"/>
    </source>
</evidence>
<dbReference type="AlphaFoldDB" id="A0A371AYI4"/>
<evidence type="ECO:0000256" key="3">
    <source>
        <dbReference type="ARBA" id="ARBA00001522"/>
    </source>
</evidence>
<comment type="pathway">
    <text evidence="6">Cofactor biosynthesis; adenosylcobalamin biosynthesis; adenosylcobalamin from cob(II)yrinate a,c-diamide: step 5/7.</text>
</comment>
<evidence type="ECO:0000256" key="5">
    <source>
        <dbReference type="ARBA" id="ARBA00004692"/>
    </source>
</evidence>
<feature type="binding site" evidence="19">
    <location>
        <begin position="7"/>
        <end position="14"/>
    </location>
    <ligand>
        <name>GTP</name>
        <dbReference type="ChEBI" id="CHEBI:37565"/>
    </ligand>
</feature>
<dbReference type="GO" id="GO:0005524">
    <property type="term" value="F:ATP binding"/>
    <property type="evidence" value="ECO:0007669"/>
    <property type="project" value="UniProtKB-KW"/>
</dbReference>
<evidence type="ECO:0000256" key="9">
    <source>
        <dbReference type="ARBA" id="ARBA00012523"/>
    </source>
</evidence>
<evidence type="ECO:0000256" key="19">
    <source>
        <dbReference type="PIRSR" id="PIRSR006135-2"/>
    </source>
</evidence>
<evidence type="ECO:0000256" key="16">
    <source>
        <dbReference type="ARBA" id="ARBA00029570"/>
    </source>
</evidence>
<dbReference type="InterPro" id="IPR027417">
    <property type="entry name" value="P-loop_NTPase"/>
</dbReference>
<comment type="caution">
    <text evidence="20">The sequence shown here is derived from an EMBL/GenBank/DDBJ whole genome shotgun (WGS) entry which is preliminary data.</text>
</comment>
<accession>A0A371AYI4</accession>
<dbReference type="GO" id="GO:0005525">
    <property type="term" value="F:GTP binding"/>
    <property type="evidence" value="ECO:0007669"/>
    <property type="project" value="UniProtKB-KW"/>
</dbReference>
<keyword evidence="14" id="KW-0067">ATP-binding</keyword>
<dbReference type="Proteomes" id="UP000255036">
    <property type="component" value="Unassembled WGS sequence"/>
</dbReference>
<keyword evidence="15 19" id="KW-0342">GTP-binding</keyword>
<evidence type="ECO:0000256" key="7">
    <source>
        <dbReference type="ARBA" id="ARBA00007490"/>
    </source>
</evidence>
<keyword evidence="20" id="KW-0548">Nucleotidyltransferase</keyword>
<evidence type="ECO:0000313" key="21">
    <source>
        <dbReference type="Proteomes" id="UP000255036"/>
    </source>
</evidence>
<evidence type="ECO:0000256" key="2">
    <source>
        <dbReference type="ARBA" id="ARBA00000711"/>
    </source>
</evidence>
<keyword evidence="21" id="KW-1185">Reference proteome</keyword>
<comment type="similarity">
    <text evidence="7">Belongs to the CobU/CobP family.</text>
</comment>
<dbReference type="EC" id="2.7.1.156" evidence="8"/>
<keyword evidence="12 19" id="KW-0547">Nucleotide-binding</keyword>
<dbReference type="EMBL" id="QRCT01000012">
    <property type="protein sequence ID" value="RDU24540.1"/>
    <property type="molecule type" value="Genomic_DNA"/>
</dbReference>
<dbReference type="InterPro" id="IPR003203">
    <property type="entry name" value="CobU/CobP"/>
</dbReference>
<evidence type="ECO:0000313" key="20">
    <source>
        <dbReference type="EMBL" id="RDU24540.1"/>
    </source>
</evidence>
<evidence type="ECO:0000256" key="10">
    <source>
        <dbReference type="ARBA" id="ARBA00022573"/>
    </source>
</evidence>
<name>A0A371AYI4_9FIRM</name>
<comment type="pathway">
    <text evidence="5">Cofactor biosynthesis; adenosylcobalamin biosynthesis; adenosylcobalamin from cob(II)yrinate a,c-diamide: step 6/7.</text>
</comment>
<sequence>MLHIITGGSGSGKSVYAEDKILALSGQASKAKRIYIATMYPVDEESHQRIEKHRRMRENKNFETIECFTNLKQLEVPNDSYVLLECMSNLAANEMYLDFGAKEDTVKAVLEGIDLLLRNVKELVIVTNEIFSDSGIYFEATKYYLSCLGNINQELSRKAENVVEVVYGIPVILKGGSL</sequence>
<dbReference type="SUPFAM" id="SSF52540">
    <property type="entry name" value="P-loop containing nucleoside triphosphate hydrolases"/>
    <property type="match status" value="1"/>
</dbReference>
<evidence type="ECO:0000256" key="15">
    <source>
        <dbReference type="ARBA" id="ARBA00023134"/>
    </source>
</evidence>
<dbReference type="Pfam" id="PF02283">
    <property type="entry name" value="CobU"/>
    <property type="match status" value="1"/>
</dbReference>
<protein>
    <recommendedName>
        <fullName evidence="16">Adenosylcobinamide kinase</fullName>
        <ecNumber evidence="8">2.7.1.156</ecNumber>
        <ecNumber evidence="9">2.7.7.62</ecNumber>
    </recommendedName>
    <alternativeName>
        <fullName evidence="17">Adenosylcobinamide-phosphate guanylyltransferase</fullName>
    </alternativeName>
</protein>
<keyword evidence="13 20" id="KW-0418">Kinase</keyword>
<reference evidence="20 21" key="1">
    <citation type="submission" date="2018-07" db="EMBL/GenBank/DDBJ databases">
        <title>Anaerosacharophilus polymeroproducens gen. nov. sp. nov., an anaerobic bacterium isolated from salt field.</title>
        <authorList>
            <person name="Kim W."/>
            <person name="Yang S.-H."/>
            <person name="Oh J."/>
            <person name="Lee J.-H."/>
            <person name="Kwon K.K."/>
        </authorList>
    </citation>
    <scope>NUCLEOTIDE SEQUENCE [LARGE SCALE GENOMIC DNA]</scope>
    <source>
        <strain evidence="20 21">MCWD5</strain>
    </source>
</reference>
<feature type="binding site" evidence="19">
    <location>
        <position position="66"/>
    </location>
    <ligand>
        <name>GTP</name>
        <dbReference type="ChEBI" id="CHEBI:37565"/>
    </ligand>
</feature>
<dbReference type="PANTHER" id="PTHR34848">
    <property type="match status" value="1"/>
</dbReference>
<evidence type="ECO:0000256" key="6">
    <source>
        <dbReference type="ARBA" id="ARBA00005159"/>
    </source>
</evidence>
<evidence type="ECO:0000256" key="4">
    <source>
        <dbReference type="ARBA" id="ARBA00003889"/>
    </source>
</evidence>
<keyword evidence="10" id="KW-0169">Cobalamin biosynthesis</keyword>
<feature type="binding site" evidence="19">
    <location>
        <begin position="54"/>
        <end position="57"/>
    </location>
    <ligand>
        <name>GTP</name>
        <dbReference type="ChEBI" id="CHEBI:37565"/>
    </ligand>
</feature>
<evidence type="ECO:0000256" key="11">
    <source>
        <dbReference type="ARBA" id="ARBA00022679"/>
    </source>
</evidence>
<dbReference type="Gene3D" id="3.40.50.300">
    <property type="entry name" value="P-loop containing nucleotide triphosphate hydrolases"/>
    <property type="match status" value="1"/>
</dbReference>
<comment type="catalytic activity">
    <reaction evidence="3">
        <text>adenosylcob(III)inamide + GTP = adenosylcob(III)inamide phosphate + GDP + H(+)</text>
        <dbReference type="Rhea" id="RHEA:15765"/>
        <dbReference type="ChEBI" id="CHEBI:2480"/>
        <dbReference type="ChEBI" id="CHEBI:15378"/>
        <dbReference type="ChEBI" id="CHEBI:37565"/>
        <dbReference type="ChEBI" id="CHEBI:58189"/>
        <dbReference type="ChEBI" id="CHEBI:58502"/>
        <dbReference type="EC" id="2.7.1.156"/>
    </reaction>
</comment>
<dbReference type="GO" id="GO:0009236">
    <property type="term" value="P:cobalamin biosynthetic process"/>
    <property type="evidence" value="ECO:0007669"/>
    <property type="project" value="UniProtKB-UniPathway"/>
</dbReference>
<comment type="function">
    <text evidence="4">Catalyzes ATP-dependent phosphorylation of adenosylcobinamide and addition of GMP to adenosylcobinamide phosphate.</text>
</comment>
<comment type="catalytic activity">
    <reaction evidence="1">
        <text>adenosylcob(III)inamide + ATP = adenosylcob(III)inamide phosphate + ADP + H(+)</text>
        <dbReference type="Rhea" id="RHEA:15769"/>
        <dbReference type="ChEBI" id="CHEBI:2480"/>
        <dbReference type="ChEBI" id="CHEBI:15378"/>
        <dbReference type="ChEBI" id="CHEBI:30616"/>
        <dbReference type="ChEBI" id="CHEBI:58502"/>
        <dbReference type="ChEBI" id="CHEBI:456216"/>
        <dbReference type="EC" id="2.7.1.156"/>
    </reaction>
</comment>
<dbReference type="RefSeq" id="WP_115480773.1">
    <property type="nucleotide sequence ID" value="NZ_QRCT01000012.1"/>
</dbReference>
<dbReference type="PIRSF" id="PIRSF006135">
    <property type="entry name" value="CobU"/>
    <property type="match status" value="1"/>
</dbReference>
<evidence type="ECO:0000256" key="13">
    <source>
        <dbReference type="ARBA" id="ARBA00022777"/>
    </source>
</evidence>
<gene>
    <name evidence="20" type="ORF">DWV06_03500</name>
</gene>
<evidence type="ECO:0000256" key="8">
    <source>
        <dbReference type="ARBA" id="ARBA00012016"/>
    </source>
</evidence>
<organism evidence="20 21">
    <name type="scientific">Anaerosacchariphilus polymeriproducens</name>
    <dbReference type="NCBI Taxonomy" id="1812858"/>
    <lineage>
        <taxon>Bacteria</taxon>
        <taxon>Bacillati</taxon>
        <taxon>Bacillota</taxon>
        <taxon>Clostridia</taxon>
        <taxon>Lachnospirales</taxon>
        <taxon>Lachnospiraceae</taxon>
        <taxon>Anaerosacchariphilus</taxon>
    </lineage>
</organism>
<dbReference type="EC" id="2.7.7.62" evidence="9"/>
<dbReference type="PANTHER" id="PTHR34848:SF1">
    <property type="entry name" value="BIFUNCTIONAL ADENOSYLCOBALAMIN BIOSYNTHESIS PROTEIN COBU"/>
    <property type="match status" value="1"/>
</dbReference>
<comment type="catalytic activity">
    <reaction evidence="2">
        <text>adenosylcob(III)inamide phosphate + GTP + H(+) = adenosylcob(III)inamide-GDP + diphosphate</text>
        <dbReference type="Rhea" id="RHEA:22712"/>
        <dbReference type="ChEBI" id="CHEBI:15378"/>
        <dbReference type="ChEBI" id="CHEBI:33019"/>
        <dbReference type="ChEBI" id="CHEBI:37565"/>
        <dbReference type="ChEBI" id="CHEBI:58502"/>
        <dbReference type="ChEBI" id="CHEBI:60487"/>
        <dbReference type="EC" id="2.7.7.62"/>
    </reaction>
</comment>
<dbReference type="UniPathway" id="UPA00148">
    <property type="reaction ID" value="UER00236"/>
</dbReference>
<dbReference type="GO" id="GO:0043752">
    <property type="term" value="F:adenosylcobinamide kinase activity"/>
    <property type="evidence" value="ECO:0007669"/>
    <property type="project" value="UniProtKB-EC"/>
</dbReference>
<keyword evidence="11 20" id="KW-0808">Transferase</keyword>
<dbReference type="GO" id="GO:0008820">
    <property type="term" value="F:cobinamide phosphate guanylyltransferase activity"/>
    <property type="evidence" value="ECO:0007669"/>
    <property type="project" value="UniProtKB-EC"/>
</dbReference>
<proteinExistence type="inferred from homology"/>
<feature type="binding site" evidence="19">
    <location>
        <position position="85"/>
    </location>
    <ligand>
        <name>GTP</name>
        <dbReference type="ChEBI" id="CHEBI:37565"/>
    </ligand>
</feature>
<dbReference type="CDD" id="cd00544">
    <property type="entry name" value="CobU"/>
    <property type="match status" value="1"/>
</dbReference>
<feature type="active site" description="GMP-histidine intermediate" evidence="18">
    <location>
        <position position="53"/>
    </location>
</feature>
<dbReference type="OrthoDB" id="9799422at2"/>